<organism evidence="2 3">
    <name type="scientific">Digitaria exilis</name>
    <dbReference type="NCBI Taxonomy" id="1010633"/>
    <lineage>
        <taxon>Eukaryota</taxon>
        <taxon>Viridiplantae</taxon>
        <taxon>Streptophyta</taxon>
        <taxon>Embryophyta</taxon>
        <taxon>Tracheophyta</taxon>
        <taxon>Spermatophyta</taxon>
        <taxon>Magnoliopsida</taxon>
        <taxon>Liliopsida</taxon>
        <taxon>Poales</taxon>
        <taxon>Poaceae</taxon>
        <taxon>PACMAD clade</taxon>
        <taxon>Panicoideae</taxon>
        <taxon>Panicodae</taxon>
        <taxon>Paniceae</taxon>
        <taxon>Anthephorinae</taxon>
        <taxon>Digitaria</taxon>
    </lineage>
</organism>
<proteinExistence type="predicted"/>
<evidence type="ECO:0000256" key="1">
    <source>
        <dbReference type="SAM" id="Phobius"/>
    </source>
</evidence>
<gene>
    <name evidence="2" type="ORF">HU200_000377</name>
</gene>
<feature type="transmembrane region" description="Helical" evidence="1">
    <location>
        <begin position="15"/>
        <end position="35"/>
    </location>
</feature>
<evidence type="ECO:0000313" key="3">
    <source>
        <dbReference type="Proteomes" id="UP000636709"/>
    </source>
</evidence>
<dbReference type="EMBL" id="JACEFO010000038">
    <property type="protein sequence ID" value="KAF8783697.1"/>
    <property type="molecule type" value="Genomic_DNA"/>
</dbReference>
<comment type="caution">
    <text evidence="2">The sequence shown here is derived from an EMBL/GenBank/DDBJ whole genome shotgun (WGS) entry which is preliminary data.</text>
</comment>
<name>A0A835G2T8_9POAL</name>
<protein>
    <submittedName>
        <fullName evidence="2">Uncharacterized protein</fullName>
    </submittedName>
</protein>
<sequence length="324" mass="35647">MAGRLQGAAASSSPLPRAFLLLAALALFTISFLSLRSLRPAAGPSLDTAAADSSVAAAVAKKDRSVLPDTALLVGLPLPRGVRGGTPRKLTGKYASEGYFFQNIRESRFRTDDPDQAHLFFVPISAHKMRGKVYHLPLSSAILLLVSTRIKPIIMLLVAGLIELKLNCSYHVQDLFVLTSPCWNYDTTAKVWTIGALPMYMNGQCEYIPEFCMWSALVVGLSRHSSYLVVLFGLAGIEGLPFMVKNSIRVVCSPSYNVDFIPHKDIALPQVLQPFALPEGGNDIENRSLVQVANTCGGIHLLFPMMPFHMVMYELWLRHNVIKY</sequence>
<accession>A0A835G2T8</accession>
<keyword evidence="1" id="KW-1133">Transmembrane helix</keyword>
<reference evidence="2" key="1">
    <citation type="submission" date="2020-07" db="EMBL/GenBank/DDBJ databases">
        <title>Genome sequence and genetic diversity analysis of an under-domesticated orphan crop, white fonio (Digitaria exilis).</title>
        <authorList>
            <person name="Bennetzen J.L."/>
            <person name="Chen S."/>
            <person name="Ma X."/>
            <person name="Wang X."/>
            <person name="Yssel A.E.J."/>
            <person name="Chaluvadi S.R."/>
            <person name="Johnson M."/>
            <person name="Gangashetty P."/>
            <person name="Hamidou F."/>
            <person name="Sanogo M.D."/>
            <person name="Zwaenepoel A."/>
            <person name="Wallace J."/>
            <person name="Van De Peer Y."/>
            <person name="Van Deynze A."/>
        </authorList>
    </citation>
    <scope>NUCLEOTIDE SEQUENCE</scope>
    <source>
        <tissue evidence="2">Leaves</tissue>
    </source>
</reference>
<dbReference type="AlphaFoldDB" id="A0A835G2T8"/>
<keyword evidence="3" id="KW-1185">Reference proteome</keyword>
<keyword evidence="1" id="KW-0812">Transmembrane</keyword>
<evidence type="ECO:0000313" key="2">
    <source>
        <dbReference type="EMBL" id="KAF8783697.1"/>
    </source>
</evidence>
<dbReference type="Proteomes" id="UP000636709">
    <property type="component" value="Unassembled WGS sequence"/>
</dbReference>
<keyword evidence="1" id="KW-0472">Membrane</keyword>